<dbReference type="AlphaFoldDB" id="A0A9P9AGQ1"/>
<evidence type="ECO:0000313" key="2">
    <source>
        <dbReference type="EMBL" id="KAH6869046.1"/>
    </source>
</evidence>
<dbReference type="PANTHER" id="PTHR47829">
    <property type="entry name" value="HYDROLASE, PUTATIVE (AFU_ORTHOLOGUE AFUA_1G12880)-RELATED"/>
    <property type="match status" value="1"/>
</dbReference>
<proteinExistence type="predicted"/>
<sequence length="379" mass="42731">MAGLVRHPIDTAALSAYIRENVAAIRLPIGLKQFGHGQSNPTYELSSSTGERFVLRKKPPGELISKSAHNIEREYEIIKALGRADVPVPKVYCLCEDQTIIGSPFYIMEFLDGRIFEEPWLPDLDPEDRNKIWKEAVRTLAKLHAVKLPDIGLSEWKRSTGFYIRQAKSLSTVSNAQAQATSEQHQEQKVGQLPHYEDLVSFFSNRRFHPADRRTLVHGDFKLDNLVFHKTEAKVIGILDWEMTTEGHPLSDLVNLVSPFTWSPDQMSFLTAEALTPELRDLQVKFGPGEVPGLPSIKECQTWYRDLVDWDPSPAMEWGIAFSNFRTAVIMQGIAARMARGQASGTKAKQFASQTLAYALCSFHRVTRIKEALPLLSKI</sequence>
<dbReference type="InterPro" id="IPR008271">
    <property type="entry name" value="Ser/Thr_kinase_AS"/>
</dbReference>
<evidence type="ECO:0000259" key="1">
    <source>
        <dbReference type="Pfam" id="PF01636"/>
    </source>
</evidence>
<dbReference type="Proteomes" id="UP000777438">
    <property type="component" value="Unassembled WGS sequence"/>
</dbReference>
<keyword evidence="2" id="KW-0418">Kinase</keyword>
<dbReference type="CDD" id="cd05154">
    <property type="entry name" value="ACAD10_11_N-like"/>
    <property type="match status" value="1"/>
</dbReference>
<organism evidence="2 3">
    <name type="scientific">Thelonectria olida</name>
    <dbReference type="NCBI Taxonomy" id="1576542"/>
    <lineage>
        <taxon>Eukaryota</taxon>
        <taxon>Fungi</taxon>
        <taxon>Dikarya</taxon>
        <taxon>Ascomycota</taxon>
        <taxon>Pezizomycotina</taxon>
        <taxon>Sordariomycetes</taxon>
        <taxon>Hypocreomycetidae</taxon>
        <taxon>Hypocreales</taxon>
        <taxon>Nectriaceae</taxon>
        <taxon>Thelonectria</taxon>
    </lineage>
</organism>
<gene>
    <name evidence="2" type="ORF">B0T10DRAFT_541751</name>
</gene>
<feature type="domain" description="Aminoglycoside phosphotransferase" evidence="1">
    <location>
        <begin position="31"/>
        <end position="261"/>
    </location>
</feature>
<dbReference type="PANTHER" id="PTHR47829:SF1">
    <property type="entry name" value="HAD FAMILY PHOSPHATASE"/>
    <property type="match status" value="1"/>
</dbReference>
<dbReference type="EMBL" id="JAGPYM010000081">
    <property type="protein sequence ID" value="KAH6869046.1"/>
    <property type="molecule type" value="Genomic_DNA"/>
</dbReference>
<dbReference type="GO" id="GO:0004672">
    <property type="term" value="F:protein kinase activity"/>
    <property type="evidence" value="ECO:0007669"/>
    <property type="project" value="InterPro"/>
</dbReference>
<keyword evidence="3" id="KW-1185">Reference proteome</keyword>
<comment type="caution">
    <text evidence="2">The sequence shown here is derived from an EMBL/GenBank/DDBJ whole genome shotgun (WGS) entry which is preliminary data.</text>
</comment>
<evidence type="ECO:0000313" key="3">
    <source>
        <dbReference type="Proteomes" id="UP000777438"/>
    </source>
</evidence>
<dbReference type="InterPro" id="IPR052898">
    <property type="entry name" value="ACAD10-like"/>
</dbReference>
<keyword evidence="2" id="KW-0808">Transferase</keyword>
<dbReference type="SUPFAM" id="SSF56112">
    <property type="entry name" value="Protein kinase-like (PK-like)"/>
    <property type="match status" value="1"/>
</dbReference>
<dbReference type="Gene3D" id="3.90.1200.10">
    <property type="match status" value="1"/>
</dbReference>
<dbReference type="InterPro" id="IPR011009">
    <property type="entry name" value="Kinase-like_dom_sf"/>
</dbReference>
<protein>
    <submittedName>
        <fullName evidence="2">Kinase-like domain-containing protein</fullName>
    </submittedName>
</protein>
<dbReference type="InterPro" id="IPR002575">
    <property type="entry name" value="Aminoglycoside_PTrfase"/>
</dbReference>
<name>A0A9P9AGQ1_9HYPO</name>
<dbReference type="PROSITE" id="PS00108">
    <property type="entry name" value="PROTEIN_KINASE_ST"/>
    <property type="match status" value="1"/>
</dbReference>
<dbReference type="Pfam" id="PF01636">
    <property type="entry name" value="APH"/>
    <property type="match status" value="1"/>
</dbReference>
<dbReference type="OrthoDB" id="191037at2759"/>
<accession>A0A9P9AGQ1</accession>
<dbReference type="Gene3D" id="3.30.200.20">
    <property type="entry name" value="Phosphorylase Kinase, domain 1"/>
    <property type="match status" value="1"/>
</dbReference>
<dbReference type="InterPro" id="IPR041726">
    <property type="entry name" value="ACAD10_11_N"/>
</dbReference>
<reference evidence="2 3" key="1">
    <citation type="journal article" date="2021" name="Nat. Commun.">
        <title>Genetic determinants of endophytism in the Arabidopsis root mycobiome.</title>
        <authorList>
            <person name="Mesny F."/>
            <person name="Miyauchi S."/>
            <person name="Thiergart T."/>
            <person name="Pickel B."/>
            <person name="Atanasova L."/>
            <person name="Karlsson M."/>
            <person name="Huettel B."/>
            <person name="Barry K.W."/>
            <person name="Haridas S."/>
            <person name="Chen C."/>
            <person name="Bauer D."/>
            <person name="Andreopoulos W."/>
            <person name="Pangilinan J."/>
            <person name="LaButti K."/>
            <person name="Riley R."/>
            <person name="Lipzen A."/>
            <person name="Clum A."/>
            <person name="Drula E."/>
            <person name="Henrissat B."/>
            <person name="Kohler A."/>
            <person name="Grigoriev I.V."/>
            <person name="Martin F.M."/>
            <person name="Hacquard S."/>
        </authorList>
    </citation>
    <scope>NUCLEOTIDE SEQUENCE [LARGE SCALE GENOMIC DNA]</scope>
    <source>
        <strain evidence="2 3">MPI-CAGE-CH-0241</strain>
    </source>
</reference>